<feature type="transmembrane region" description="Helical" evidence="1">
    <location>
        <begin position="152"/>
        <end position="172"/>
    </location>
</feature>
<accession>L9UDA4</accession>
<reference evidence="3 4" key="1">
    <citation type="journal article" date="2013" name="Genome Announc.">
        <title>Draft Genome of the Marine Gammaproteobacterium Halomonas titanicae.</title>
        <authorList>
            <person name="Sanchez-Porro C."/>
            <person name="de la Haba R.R."/>
            <person name="Cruz-Hernandez N."/>
            <person name="Gonzalez J.M."/>
            <person name="Reyes-Guirao C."/>
            <person name="Navarro-Sampedro L."/>
            <person name="Carballo M."/>
            <person name="Ventosa A."/>
        </authorList>
    </citation>
    <scope>NUCLEOTIDE SEQUENCE [LARGE SCALE GENOMIC DNA]</scope>
    <source>
        <strain evidence="3 4">BH1</strain>
    </source>
</reference>
<feature type="transmembrane region" description="Helical" evidence="1">
    <location>
        <begin position="42"/>
        <end position="62"/>
    </location>
</feature>
<dbReference type="Proteomes" id="UP000011651">
    <property type="component" value="Unassembled WGS sequence"/>
</dbReference>
<dbReference type="InterPro" id="IPR000620">
    <property type="entry name" value="EamA_dom"/>
</dbReference>
<dbReference type="EMBL" id="AOPO01000001">
    <property type="protein sequence ID" value="ELY22601.1"/>
    <property type="molecule type" value="Genomic_DNA"/>
</dbReference>
<feature type="transmembrane region" description="Helical" evidence="1">
    <location>
        <begin position="16"/>
        <end position="36"/>
    </location>
</feature>
<feature type="transmembrane region" description="Helical" evidence="1">
    <location>
        <begin position="240"/>
        <end position="259"/>
    </location>
</feature>
<sequence length="302" mass="31990">MSAGSKTMQSSPYQRGLLMVVLGVIFLSFDGLLIRLARADGWTIVFWRGLLMFCVLGLLCWAGKRLATLSSNPLSSLASALLLGLISSLFVLAVMNANVANVVVILSTAPLFAALFSRIFLGENVALRTLVAIAVCMLGMGLVFMGEGAMGMLVGNLYALAAAAAIGGNLTLLRRYPAIDPMTVIAGGGLLSAAVALPMASPLDLDAQRYGVLALMGLVQMPLATVLINSATRYLSSTEVALFYLVETALGTLWVWWLLGETPTTSTLVGGGVVILVLVVHAWIGLRLERQRLRLYPGFTGQ</sequence>
<protein>
    <submittedName>
        <fullName evidence="3">Drug/metabolite transporter</fullName>
    </submittedName>
</protein>
<evidence type="ECO:0000256" key="1">
    <source>
        <dbReference type="SAM" id="Phobius"/>
    </source>
</evidence>
<dbReference type="InterPro" id="IPR037185">
    <property type="entry name" value="EmrE-like"/>
</dbReference>
<feature type="transmembrane region" description="Helical" evidence="1">
    <location>
        <begin position="127"/>
        <end position="146"/>
    </location>
</feature>
<gene>
    <name evidence="3" type="ORF">HALTITAN_0218</name>
</gene>
<dbReference type="PATRIC" id="fig|1204738.3.peg.314"/>
<keyword evidence="1" id="KW-0812">Transmembrane</keyword>
<feature type="transmembrane region" description="Helical" evidence="1">
    <location>
        <begin position="265"/>
        <end position="286"/>
    </location>
</feature>
<feature type="domain" description="EamA" evidence="2">
    <location>
        <begin position="15"/>
        <end position="144"/>
    </location>
</feature>
<dbReference type="PANTHER" id="PTHR22911">
    <property type="entry name" value="ACYL-MALONYL CONDENSING ENZYME-RELATED"/>
    <property type="match status" value="1"/>
</dbReference>
<dbReference type="AlphaFoldDB" id="L9UDA4"/>
<organism evidence="3 4">
    <name type="scientific">Vreelandella titanicae BH1</name>
    <dbReference type="NCBI Taxonomy" id="1204738"/>
    <lineage>
        <taxon>Bacteria</taxon>
        <taxon>Pseudomonadati</taxon>
        <taxon>Pseudomonadota</taxon>
        <taxon>Gammaproteobacteria</taxon>
        <taxon>Oceanospirillales</taxon>
        <taxon>Halomonadaceae</taxon>
        <taxon>Vreelandella</taxon>
    </lineage>
</organism>
<feature type="transmembrane region" description="Helical" evidence="1">
    <location>
        <begin position="184"/>
        <end position="201"/>
    </location>
</feature>
<keyword evidence="1" id="KW-0472">Membrane</keyword>
<dbReference type="PANTHER" id="PTHR22911:SF135">
    <property type="entry name" value="BLR4310 PROTEIN"/>
    <property type="match status" value="1"/>
</dbReference>
<proteinExistence type="predicted"/>
<dbReference type="GO" id="GO:0016020">
    <property type="term" value="C:membrane"/>
    <property type="evidence" value="ECO:0007669"/>
    <property type="project" value="InterPro"/>
</dbReference>
<dbReference type="Pfam" id="PF00892">
    <property type="entry name" value="EamA"/>
    <property type="match status" value="2"/>
</dbReference>
<evidence type="ECO:0000313" key="3">
    <source>
        <dbReference type="EMBL" id="ELY22601.1"/>
    </source>
</evidence>
<evidence type="ECO:0000259" key="2">
    <source>
        <dbReference type="Pfam" id="PF00892"/>
    </source>
</evidence>
<feature type="transmembrane region" description="Helical" evidence="1">
    <location>
        <begin position="99"/>
        <end position="120"/>
    </location>
</feature>
<comment type="caution">
    <text evidence="3">The sequence shown here is derived from an EMBL/GenBank/DDBJ whole genome shotgun (WGS) entry which is preliminary data.</text>
</comment>
<evidence type="ECO:0000313" key="4">
    <source>
        <dbReference type="Proteomes" id="UP000011651"/>
    </source>
</evidence>
<dbReference type="SUPFAM" id="SSF103481">
    <property type="entry name" value="Multidrug resistance efflux transporter EmrE"/>
    <property type="match status" value="2"/>
</dbReference>
<name>L9UDA4_9GAMM</name>
<feature type="transmembrane region" description="Helical" evidence="1">
    <location>
        <begin position="74"/>
        <end position="93"/>
    </location>
</feature>
<feature type="domain" description="EamA" evidence="2">
    <location>
        <begin position="154"/>
        <end position="279"/>
    </location>
</feature>
<feature type="transmembrane region" description="Helical" evidence="1">
    <location>
        <begin position="207"/>
        <end position="228"/>
    </location>
</feature>
<keyword evidence="1" id="KW-1133">Transmembrane helix</keyword>